<evidence type="ECO:0000313" key="4">
    <source>
        <dbReference type="EMBL" id="OCQ18820.1"/>
    </source>
</evidence>
<evidence type="ECO:0000256" key="1">
    <source>
        <dbReference type="ARBA" id="ARBA00022908"/>
    </source>
</evidence>
<dbReference type="AlphaFoldDB" id="A0A1C0TJX5"/>
<dbReference type="PANTHER" id="PTHR30349">
    <property type="entry name" value="PHAGE INTEGRASE-RELATED"/>
    <property type="match status" value="1"/>
</dbReference>
<organism evidence="4 5">
    <name type="scientific">Pseudoalteromonas luteoviolacea</name>
    <dbReference type="NCBI Taxonomy" id="43657"/>
    <lineage>
        <taxon>Bacteria</taxon>
        <taxon>Pseudomonadati</taxon>
        <taxon>Pseudomonadota</taxon>
        <taxon>Gammaproteobacteria</taxon>
        <taxon>Alteromonadales</taxon>
        <taxon>Pseudoalteromonadaceae</taxon>
        <taxon>Pseudoalteromonas</taxon>
    </lineage>
</organism>
<dbReference type="InterPro" id="IPR002104">
    <property type="entry name" value="Integrase_catalytic"/>
</dbReference>
<dbReference type="InterPro" id="IPR011010">
    <property type="entry name" value="DNA_brk_join_enz"/>
</dbReference>
<dbReference type="Pfam" id="PF00589">
    <property type="entry name" value="Phage_integrase"/>
    <property type="match status" value="1"/>
</dbReference>
<protein>
    <recommendedName>
        <fullName evidence="3">Tyr recombinase domain-containing protein</fullName>
    </recommendedName>
</protein>
<dbReference type="PANTHER" id="PTHR30349:SF88">
    <property type="entry name" value="BLL1584 PROTEIN"/>
    <property type="match status" value="1"/>
</dbReference>
<sequence>MNPRLKHLVALAPPQQLARQAEKPPLSSLIVRDNQCPIYAYVNGLSSARSKQTARRVLMAIAKHLGASNIYQIKWQKIDKNALNSLLTSLSDSGLAPDTITLYLSVVKSVLKEAFLLEQIPSIQYERIKSVKAPSGYRLKTHHILDRTGFYALLENIERGNTAQRTQLRDSAIFYLMLGCGLRRFEIAELQLEQIKHSTQHLQFIGKGNKERMVKIHPLAYQALMAWIAVHPFLHGAVFIRLTRAGTPYHKQASRKGLSGHAIYGLCKKYGLLGDERIPPHSLRRSFATWLSESNTDLSKIKAMLGHSTIKTTELYVQQPQEEIDEALLNGLFKL</sequence>
<name>A0A1C0TJX5_9GAMM</name>
<gene>
    <name evidence="4" type="ORF">A7985_22655</name>
</gene>
<keyword evidence="2" id="KW-0233">DNA recombination</keyword>
<comment type="caution">
    <text evidence="4">The sequence shown here is derived from an EMBL/GenBank/DDBJ whole genome shotgun (WGS) entry which is preliminary data.</text>
</comment>
<keyword evidence="1" id="KW-0229">DNA integration</keyword>
<dbReference type="GO" id="GO:0003677">
    <property type="term" value="F:DNA binding"/>
    <property type="evidence" value="ECO:0007669"/>
    <property type="project" value="InterPro"/>
</dbReference>
<dbReference type="GO" id="GO:0015074">
    <property type="term" value="P:DNA integration"/>
    <property type="evidence" value="ECO:0007669"/>
    <property type="project" value="UniProtKB-KW"/>
</dbReference>
<dbReference type="GO" id="GO:0006310">
    <property type="term" value="P:DNA recombination"/>
    <property type="evidence" value="ECO:0007669"/>
    <property type="project" value="UniProtKB-KW"/>
</dbReference>
<evidence type="ECO:0000256" key="2">
    <source>
        <dbReference type="ARBA" id="ARBA00023172"/>
    </source>
</evidence>
<accession>A0A1C0TJX5</accession>
<feature type="domain" description="Tyr recombinase" evidence="3">
    <location>
        <begin position="140"/>
        <end position="329"/>
    </location>
</feature>
<dbReference type="InterPro" id="IPR013762">
    <property type="entry name" value="Integrase-like_cat_sf"/>
</dbReference>
<evidence type="ECO:0000313" key="5">
    <source>
        <dbReference type="Proteomes" id="UP000093366"/>
    </source>
</evidence>
<dbReference type="InterPro" id="IPR050090">
    <property type="entry name" value="Tyrosine_recombinase_XerCD"/>
</dbReference>
<dbReference type="EMBL" id="MAUJ01000012">
    <property type="protein sequence ID" value="OCQ18820.1"/>
    <property type="molecule type" value="Genomic_DNA"/>
</dbReference>
<evidence type="ECO:0000259" key="3">
    <source>
        <dbReference type="PROSITE" id="PS51898"/>
    </source>
</evidence>
<dbReference type="Gene3D" id="1.10.443.10">
    <property type="entry name" value="Intergrase catalytic core"/>
    <property type="match status" value="1"/>
</dbReference>
<reference evidence="5" key="1">
    <citation type="submission" date="2016-07" db="EMBL/GenBank/DDBJ databases">
        <authorList>
            <person name="Florea S."/>
            <person name="Webb J.S."/>
            <person name="Jaromczyk J."/>
            <person name="Schardl C.L."/>
        </authorList>
    </citation>
    <scope>NUCLEOTIDE SEQUENCE [LARGE SCALE GENOMIC DNA]</scope>
    <source>
        <strain evidence="5">IPB1</strain>
    </source>
</reference>
<dbReference type="SUPFAM" id="SSF56349">
    <property type="entry name" value="DNA breaking-rejoining enzymes"/>
    <property type="match status" value="1"/>
</dbReference>
<dbReference type="Proteomes" id="UP000093366">
    <property type="component" value="Unassembled WGS sequence"/>
</dbReference>
<proteinExistence type="predicted"/>
<dbReference type="PROSITE" id="PS51898">
    <property type="entry name" value="TYR_RECOMBINASE"/>
    <property type="match status" value="1"/>
</dbReference>
<dbReference type="CDD" id="cd00397">
    <property type="entry name" value="DNA_BRE_C"/>
    <property type="match status" value="1"/>
</dbReference>